<feature type="transmembrane region" description="Helical" evidence="1">
    <location>
        <begin position="208"/>
        <end position="226"/>
    </location>
</feature>
<accession>A0A327VKK8</accession>
<feature type="domain" description="EamA" evidence="2">
    <location>
        <begin position="6"/>
        <end position="134"/>
    </location>
</feature>
<feature type="transmembrane region" description="Helical" evidence="1">
    <location>
        <begin position="172"/>
        <end position="192"/>
    </location>
</feature>
<feature type="transmembrane region" description="Helical" evidence="1">
    <location>
        <begin position="117"/>
        <end position="136"/>
    </location>
</feature>
<name>A0A327VKK8_9BACT</name>
<dbReference type="InterPro" id="IPR037185">
    <property type="entry name" value="EmrE-like"/>
</dbReference>
<keyword evidence="1" id="KW-1133">Transmembrane helix</keyword>
<protein>
    <submittedName>
        <fullName evidence="3">EamA domain-containing membrane protein RarD</fullName>
    </submittedName>
</protein>
<keyword evidence="4" id="KW-1185">Reference proteome</keyword>
<keyword evidence="1" id="KW-0812">Transmembrane</keyword>
<proteinExistence type="predicted"/>
<dbReference type="PANTHER" id="PTHR22911:SF79">
    <property type="entry name" value="MOBA-LIKE NTP TRANSFERASE DOMAIN-CONTAINING PROTEIN"/>
    <property type="match status" value="1"/>
</dbReference>
<feature type="transmembrane region" description="Helical" evidence="1">
    <location>
        <begin position="263"/>
        <end position="280"/>
    </location>
</feature>
<feature type="transmembrane region" description="Helical" evidence="1">
    <location>
        <begin position="33"/>
        <end position="52"/>
    </location>
</feature>
<dbReference type="Pfam" id="PF00892">
    <property type="entry name" value="EamA"/>
    <property type="match status" value="2"/>
</dbReference>
<feature type="transmembrane region" description="Helical" evidence="1">
    <location>
        <begin position="90"/>
        <end position="110"/>
    </location>
</feature>
<sequence>MMKKSFLLLHTAIFLAGFTGIFGKLISLNEVSLVWYRALFSFLFLFTLLKATGRFTRYTLQDQLLITVSGLLPGLQWVFFYGSIKYANVSVGVICFCTTGFFTALMAPFITKARLSVTELGLSLLTVAGVALVFHFDSGYRLGIILGTISSLLGAAYMLTNEQLIKRFDAGMINYHQMLGITLGIGLLIPFYQHAMPGLHYKPTGMDLIYLVLLASCCTIAVYVMIAESLRKISAFTVNLSFNLEPVYSIILAIFLFDENRELNISFYIGLLLILLSVFLQMRLSRKMG</sequence>
<dbReference type="Proteomes" id="UP000249819">
    <property type="component" value="Unassembled WGS sequence"/>
</dbReference>
<dbReference type="AlphaFoldDB" id="A0A327VKK8"/>
<dbReference type="GO" id="GO:0016020">
    <property type="term" value="C:membrane"/>
    <property type="evidence" value="ECO:0007669"/>
    <property type="project" value="InterPro"/>
</dbReference>
<dbReference type="SUPFAM" id="SSF103481">
    <property type="entry name" value="Multidrug resistance efflux transporter EmrE"/>
    <property type="match status" value="2"/>
</dbReference>
<organism evidence="3 4">
    <name type="scientific">Chitinophaga dinghuensis</name>
    <dbReference type="NCBI Taxonomy" id="1539050"/>
    <lineage>
        <taxon>Bacteria</taxon>
        <taxon>Pseudomonadati</taxon>
        <taxon>Bacteroidota</taxon>
        <taxon>Chitinophagia</taxon>
        <taxon>Chitinophagales</taxon>
        <taxon>Chitinophagaceae</taxon>
        <taxon>Chitinophaga</taxon>
    </lineage>
</organism>
<comment type="caution">
    <text evidence="3">The sequence shown here is derived from an EMBL/GenBank/DDBJ whole genome shotgun (WGS) entry which is preliminary data.</text>
</comment>
<feature type="transmembrane region" description="Helical" evidence="1">
    <location>
        <begin position="142"/>
        <end position="160"/>
    </location>
</feature>
<dbReference type="InterPro" id="IPR000620">
    <property type="entry name" value="EamA_dom"/>
</dbReference>
<keyword evidence="1" id="KW-0472">Membrane</keyword>
<feature type="transmembrane region" description="Helical" evidence="1">
    <location>
        <begin position="238"/>
        <end position="257"/>
    </location>
</feature>
<evidence type="ECO:0000313" key="3">
    <source>
        <dbReference type="EMBL" id="RAJ73735.1"/>
    </source>
</evidence>
<evidence type="ECO:0000313" key="4">
    <source>
        <dbReference type="Proteomes" id="UP000249819"/>
    </source>
</evidence>
<evidence type="ECO:0000256" key="1">
    <source>
        <dbReference type="SAM" id="Phobius"/>
    </source>
</evidence>
<feature type="transmembrane region" description="Helical" evidence="1">
    <location>
        <begin position="64"/>
        <end position="84"/>
    </location>
</feature>
<reference evidence="3 4" key="1">
    <citation type="submission" date="2018-06" db="EMBL/GenBank/DDBJ databases">
        <title>Genomic Encyclopedia of Archaeal and Bacterial Type Strains, Phase II (KMG-II): from individual species to whole genera.</title>
        <authorList>
            <person name="Goeker M."/>
        </authorList>
    </citation>
    <scope>NUCLEOTIDE SEQUENCE [LARGE SCALE GENOMIC DNA]</scope>
    <source>
        <strain evidence="3 4">DSM 29821</strain>
    </source>
</reference>
<dbReference type="PANTHER" id="PTHR22911">
    <property type="entry name" value="ACYL-MALONYL CONDENSING ENZYME-RELATED"/>
    <property type="match status" value="1"/>
</dbReference>
<gene>
    <name evidence="3" type="ORF">CLV59_11276</name>
</gene>
<feature type="domain" description="EamA" evidence="2">
    <location>
        <begin position="142"/>
        <end position="280"/>
    </location>
</feature>
<dbReference type="EMBL" id="QLMA01000012">
    <property type="protein sequence ID" value="RAJ73735.1"/>
    <property type="molecule type" value="Genomic_DNA"/>
</dbReference>
<evidence type="ECO:0000259" key="2">
    <source>
        <dbReference type="Pfam" id="PF00892"/>
    </source>
</evidence>